<dbReference type="PANTHER" id="PTHR43685:SF5">
    <property type="entry name" value="GLYCOSYLTRANSFERASE EPSE-RELATED"/>
    <property type="match status" value="1"/>
</dbReference>
<evidence type="ECO:0000259" key="5">
    <source>
        <dbReference type="Pfam" id="PF00535"/>
    </source>
</evidence>
<dbReference type="PANTHER" id="PTHR43685">
    <property type="entry name" value="GLYCOSYLTRANSFERASE"/>
    <property type="match status" value="1"/>
</dbReference>
<keyword evidence="3" id="KW-0808">Transferase</keyword>
<name>A0ABP6L4Q4_9ACTN</name>
<keyword evidence="7" id="KW-1185">Reference proteome</keyword>
<sequence length="330" mass="34549">MPGRPSGETGTTARTGVPARGEGRQACPAPLPFPATGRADSPAADSPAAGSPARVTVVVASRDRRRELEHSLSRHEGSVILLDNGSADGTAPAVRRRFPHVEVVELGRNLGAPARNVGVRLATTPYVAFADDDSWWARGALARAAGVLDAHPRLAVLAGRVLVGPQERPDPICAAMAASPLGTEPDLPGPSVLGFLACGAVVRRDAYLAAGGFDDVVFFFGEEERLALDLAAAGWGLAYVPDVVAHHHPSPSRDPRGRRTLAARNAVLTALLRRPWPVVARSVLAAARGGPEGRRGLWDAALRSPAALAGRRRLPPPVETARRALDAARP</sequence>
<dbReference type="InterPro" id="IPR050834">
    <property type="entry name" value="Glycosyltransf_2"/>
</dbReference>
<reference evidence="7" key="1">
    <citation type="journal article" date="2019" name="Int. J. Syst. Evol. Microbiol.">
        <title>The Global Catalogue of Microorganisms (GCM) 10K type strain sequencing project: providing services to taxonomists for standard genome sequencing and annotation.</title>
        <authorList>
            <consortium name="The Broad Institute Genomics Platform"/>
            <consortium name="The Broad Institute Genome Sequencing Center for Infectious Disease"/>
            <person name="Wu L."/>
            <person name="Ma J."/>
        </authorList>
    </citation>
    <scope>NUCLEOTIDE SEQUENCE [LARGE SCALE GENOMIC DNA]</scope>
    <source>
        <strain evidence="7">JCM 3106</strain>
    </source>
</reference>
<dbReference type="EMBL" id="BAAAWD010000019">
    <property type="protein sequence ID" value="GAA3032377.1"/>
    <property type="molecule type" value="Genomic_DNA"/>
</dbReference>
<evidence type="ECO:0000313" key="6">
    <source>
        <dbReference type="EMBL" id="GAA3032377.1"/>
    </source>
</evidence>
<evidence type="ECO:0000256" key="4">
    <source>
        <dbReference type="SAM" id="MobiDB-lite"/>
    </source>
</evidence>
<evidence type="ECO:0000256" key="3">
    <source>
        <dbReference type="ARBA" id="ARBA00022679"/>
    </source>
</evidence>
<protein>
    <submittedName>
        <fullName evidence="6">Glycosyltransferase</fullName>
    </submittedName>
</protein>
<dbReference type="SUPFAM" id="SSF53448">
    <property type="entry name" value="Nucleotide-diphospho-sugar transferases"/>
    <property type="match status" value="1"/>
</dbReference>
<gene>
    <name evidence="6" type="ORF">GCM10017559_69540</name>
</gene>
<feature type="region of interest" description="Disordered" evidence="4">
    <location>
        <begin position="1"/>
        <end position="54"/>
    </location>
</feature>
<feature type="compositionally biased region" description="Low complexity" evidence="4">
    <location>
        <begin position="37"/>
        <end position="54"/>
    </location>
</feature>
<feature type="domain" description="Glycosyltransferase 2-like" evidence="5">
    <location>
        <begin position="79"/>
        <end position="206"/>
    </location>
</feature>
<comment type="similarity">
    <text evidence="1">Belongs to the glycosyltransferase 2 family.</text>
</comment>
<dbReference type="InterPro" id="IPR001173">
    <property type="entry name" value="Glyco_trans_2-like"/>
</dbReference>
<evidence type="ECO:0000313" key="7">
    <source>
        <dbReference type="Proteomes" id="UP001499930"/>
    </source>
</evidence>
<dbReference type="Pfam" id="PF00535">
    <property type="entry name" value="Glycos_transf_2"/>
    <property type="match status" value="1"/>
</dbReference>
<dbReference type="InterPro" id="IPR029044">
    <property type="entry name" value="Nucleotide-diphossugar_trans"/>
</dbReference>
<evidence type="ECO:0000256" key="1">
    <source>
        <dbReference type="ARBA" id="ARBA00006739"/>
    </source>
</evidence>
<keyword evidence="2" id="KW-0328">Glycosyltransferase</keyword>
<dbReference type="Gene3D" id="3.90.550.10">
    <property type="entry name" value="Spore Coat Polysaccharide Biosynthesis Protein SpsA, Chain A"/>
    <property type="match status" value="1"/>
</dbReference>
<proteinExistence type="inferred from homology"/>
<evidence type="ECO:0000256" key="2">
    <source>
        <dbReference type="ARBA" id="ARBA00022676"/>
    </source>
</evidence>
<feature type="compositionally biased region" description="Basic and acidic residues" evidence="4">
    <location>
        <begin position="320"/>
        <end position="330"/>
    </location>
</feature>
<accession>A0ABP6L4Q4</accession>
<comment type="caution">
    <text evidence="6">The sequence shown here is derived from an EMBL/GenBank/DDBJ whole genome shotgun (WGS) entry which is preliminary data.</text>
</comment>
<feature type="region of interest" description="Disordered" evidence="4">
    <location>
        <begin position="311"/>
        <end position="330"/>
    </location>
</feature>
<organism evidence="6 7">
    <name type="scientific">Streptosporangium longisporum</name>
    <dbReference type="NCBI Taxonomy" id="46187"/>
    <lineage>
        <taxon>Bacteria</taxon>
        <taxon>Bacillati</taxon>
        <taxon>Actinomycetota</taxon>
        <taxon>Actinomycetes</taxon>
        <taxon>Streptosporangiales</taxon>
        <taxon>Streptosporangiaceae</taxon>
        <taxon>Streptosporangium</taxon>
    </lineage>
</organism>
<dbReference type="Proteomes" id="UP001499930">
    <property type="component" value="Unassembled WGS sequence"/>
</dbReference>